<keyword evidence="8 14" id="KW-0274">FAD</keyword>
<dbReference type="OrthoDB" id="269227at2759"/>
<dbReference type="InterPro" id="IPR007867">
    <property type="entry name" value="GMC_OxRtase_C"/>
</dbReference>
<evidence type="ECO:0000256" key="2">
    <source>
        <dbReference type="ARBA" id="ARBA00003842"/>
    </source>
</evidence>
<dbReference type="InterPro" id="IPR012400">
    <property type="entry name" value="Long_Oxdase"/>
</dbReference>
<evidence type="ECO:0000256" key="12">
    <source>
        <dbReference type="PIRNR" id="PIRNR028937"/>
    </source>
</evidence>
<evidence type="ECO:0000259" key="17">
    <source>
        <dbReference type="Pfam" id="PF05199"/>
    </source>
</evidence>
<keyword evidence="6" id="KW-0285">Flavoprotein</keyword>
<comment type="catalytic activity">
    <reaction evidence="1 12">
        <text>a long-chain primary fatty alcohol + O2 = a long-chain fatty aldehyde + H2O2</text>
        <dbReference type="Rhea" id="RHEA:22756"/>
        <dbReference type="ChEBI" id="CHEBI:15379"/>
        <dbReference type="ChEBI" id="CHEBI:16240"/>
        <dbReference type="ChEBI" id="CHEBI:17176"/>
        <dbReference type="ChEBI" id="CHEBI:77396"/>
        <dbReference type="EC" id="1.1.3.20"/>
    </reaction>
</comment>
<evidence type="ECO:0000256" key="6">
    <source>
        <dbReference type="ARBA" id="ARBA00022630"/>
    </source>
</evidence>
<comment type="subcellular location">
    <subcellularLocation>
        <location evidence="3 12">Membrane</location>
    </subcellularLocation>
</comment>
<dbReference type="PANTHER" id="PTHR46056:SF4">
    <property type="entry name" value="LONG-CHAIN-ALCOHOL OXIDASE FAO4A"/>
    <property type="match status" value="1"/>
</dbReference>
<feature type="active site" description="Proton acceptor" evidence="13">
    <location>
        <position position="701"/>
    </location>
</feature>
<dbReference type="GO" id="GO:0050660">
    <property type="term" value="F:flavin adenine dinucleotide binding"/>
    <property type="evidence" value="ECO:0007669"/>
    <property type="project" value="InterPro"/>
</dbReference>
<feature type="domain" description="FAD-dependent oxidoreductase 2 FAD-binding" evidence="16">
    <location>
        <begin position="250"/>
        <end position="282"/>
    </location>
</feature>
<evidence type="ECO:0000256" key="1">
    <source>
        <dbReference type="ARBA" id="ARBA00000920"/>
    </source>
</evidence>
<dbReference type="EC" id="1.1.3.20" evidence="5 12"/>
<keyword evidence="11 12" id="KW-0472">Membrane</keyword>
<proteinExistence type="inferred from homology"/>
<keyword evidence="19" id="KW-1185">Reference proteome</keyword>
<comment type="caution">
    <text evidence="18">The sequence shown here is derived from an EMBL/GenBank/DDBJ whole genome shotgun (WGS) entry which is preliminary data.</text>
</comment>
<dbReference type="GO" id="GO:0016020">
    <property type="term" value="C:membrane"/>
    <property type="evidence" value="ECO:0007669"/>
    <property type="project" value="UniProtKB-SubCell"/>
</dbReference>
<evidence type="ECO:0000256" key="11">
    <source>
        <dbReference type="ARBA" id="ARBA00023136"/>
    </source>
</evidence>
<dbReference type="InterPro" id="IPR036188">
    <property type="entry name" value="FAD/NAD-bd_sf"/>
</dbReference>
<evidence type="ECO:0000256" key="14">
    <source>
        <dbReference type="PIRSR" id="PIRSR028937-2"/>
    </source>
</evidence>
<evidence type="ECO:0000256" key="9">
    <source>
        <dbReference type="ARBA" id="ARBA00022989"/>
    </source>
</evidence>
<organism evidence="18 19">
    <name type="scientific">Zostera marina</name>
    <name type="common">Eelgrass</name>
    <dbReference type="NCBI Taxonomy" id="29655"/>
    <lineage>
        <taxon>Eukaryota</taxon>
        <taxon>Viridiplantae</taxon>
        <taxon>Streptophyta</taxon>
        <taxon>Embryophyta</taxon>
        <taxon>Tracheophyta</taxon>
        <taxon>Spermatophyta</taxon>
        <taxon>Magnoliopsida</taxon>
        <taxon>Liliopsida</taxon>
        <taxon>Zosteraceae</taxon>
        <taxon>Zostera</taxon>
    </lineage>
</organism>
<feature type="binding site" evidence="14">
    <location>
        <begin position="249"/>
        <end position="264"/>
    </location>
    <ligand>
        <name>FAD</name>
        <dbReference type="ChEBI" id="CHEBI:57692"/>
    </ligand>
</feature>
<keyword evidence="9" id="KW-1133">Transmembrane helix</keyword>
<keyword evidence="7" id="KW-0812">Transmembrane</keyword>
<dbReference type="Gene3D" id="3.50.50.60">
    <property type="entry name" value="FAD/NAD(P)-binding domain"/>
    <property type="match status" value="2"/>
</dbReference>
<reference evidence="19" key="1">
    <citation type="journal article" date="2016" name="Nature">
        <title>The genome of the seagrass Zostera marina reveals angiosperm adaptation to the sea.</title>
        <authorList>
            <person name="Olsen J.L."/>
            <person name="Rouze P."/>
            <person name="Verhelst B."/>
            <person name="Lin Y.-C."/>
            <person name="Bayer T."/>
            <person name="Collen J."/>
            <person name="Dattolo E."/>
            <person name="De Paoli E."/>
            <person name="Dittami S."/>
            <person name="Maumus F."/>
            <person name="Michel G."/>
            <person name="Kersting A."/>
            <person name="Lauritano C."/>
            <person name="Lohaus R."/>
            <person name="Toepel M."/>
            <person name="Tonon T."/>
            <person name="Vanneste K."/>
            <person name="Amirebrahimi M."/>
            <person name="Brakel J."/>
            <person name="Bostroem C."/>
            <person name="Chovatia M."/>
            <person name="Grimwood J."/>
            <person name="Jenkins J.W."/>
            <person name="Jueterbock A."/>
            <person name="Mraz A."/>
            <person name="Stam W.T."/>
            <person name="Tice H."/>
            <person name="Bornberg-Bauer E."/>
            <person name="Green P.J."/>
            <person name="Pearson G.A."/>
            <person name="Procaccini G."/>
            <person name="Duarte C.M."/>
            <person name="Schmutz J."/>
            <person name="Reusch T.B.H."/>
            <person name="Van de Peer Y."/>
        </authorList>
    </citation>
    <scope>NUCLEOTIDE SEQUENCE [LARGE SCALE GENOMIC DNA]</scope>
    <source>
        <strain evidence="19">cv. Finnish</strain>
    </source>
</reference>
<name>A0A0K9PD64_ZOSMR</name>
<feature type="domain" description="Glucose-methanol-choline oxidoreductase C-terminal" evidence="17">
    <location>
        <begin position="628"/>
        <end position="752"/>
    </location>
</feature>
<evidence type="ECO:0000259" key="15">
    <source>
        <dbReference type="Pfam" id="PF00732"/>
    </source>
</evidence>
<feature type="domain" description="Glucose-methanol-choline oxidoreductase N-terminal" evidence="15">
    <location>
        <begin position="297"/>
        <end position="516"/>
    </location>
</feature>
<dbReference type="STRING" id="29655.A0A0K9PD64"/>
<comment type="function">
    <text evidence="2 12">Long-chain fatty alcohol oxidase involved in the omega-oxidation pathway of lipid degradation.</text>
</comment>
<evidence type="ECO:0000256" key="4">
    <source>
        <dbReference type="ARBA" id="ARBA00010790"/>
    </source>
</evidence>
<evidence type="ECO:0000256" key="7">
    <source>
        <dbReference type="ARBA" id="ARBA00022692"/>
    </source>
</evidence>
<evidence type="ECO:0000313" key="19">
    <source>
        <dbReference type="Proteomes" id="UP000036987"/>
    </source>
</evidence>
<sequence>MVSSSEEVENVPFYADMTGNSLKGGQSRYPNIISKKEMLTITALCETFLPSLDVSSSTTTPKSIVDFYGTSAVMTRTDEELGGLLSGRLKHRALGLIRLVLWLLSTWWGTLAICGTRCLSDKFPYVQNFPAVGQEQRVKIVLSWSLSSFFLFRMLFKALKFTTMVLFFSQANENNQNPSWKTMGYCGPDPNHINPDRKTTRDFVDEKDGPLRDFVVDAAHEEELLARAFKQMGFSTTASTDSTCFTVNCDAVVVGSGTGGSVVAGKLAKAGHKVIVVEKGRYYSRRNLSLLEGPSLDQMYEGNGFLCTDDLSMLILAGSTVGGGSTINWSASIRTPEHVLNEWCDEHELKLFGSNAFHHALDAVCDRMGVQGEVTDEGFNNAILRKGCEELGYPVTTVGRNAPKDHNCGWCHLGCRDGRKKSVQETWLSDMVNSGNGVILQGCNVSRVLHRTKRGKSRNVAGGIVAEFGEKKKKQRIVISSIVTVVAGGALNTPALLKRSGLNNANIGKNLHLHPVVMAWGHFPETTDDLSNNEDKRSNAVIFPEKKSFEGGIITSMSTIDSSFKTSGYGAVIQTPALHPGVFSALMPWVSPLDFRHRMRKFSRTAHLFALARDRGSGSAPDYPNKLWYSLDPRDEEKLQKGIERMLRVLVAAGATEIGTHNCEGKIFNVKKGSKEELEEFVKEASGKRLRDLSTPLCSAHQMGSCRMGTEISTSVVSPRCETWEVEGLFVADTSVFPTALGVNPMITVQAISFCTAQSILEVLNRKKI</sequence>
<keyword evidence="10 12" id="KW-0560">Oxidoreductase</keyword>
<protein>
    <recommendedName>
        <fullName evidence="5 12">Long-chain-alcohol oxidase</fullName>
        <ecNumber evidence="5 12">1.1.3.20</ecNumber>
    </recommendedName>
</protein>
<dbReference type="AlphaFoldDB" id="A0A0K9PD64"/>
<dbReference type="Pfam" id="PF00890">
    <property type="entry name" value="FAD_binding_2"/>
    <property type="match status" value="1"/>
</dbReference>
<dbReference type="PIRSF" id="PIRSF028937">
    <property type="entry name" value="Lg_Ch_AO"/>
    <property type="match status" value="1"/>
</dbReference>
<dbReference type="Pfam" id="PF00732">
    <property type="entry name" value="GMC_oxred_N"/>
    <property type="match status" value="1"/>
</dbReference>
<gene>
    <name evidence="18" type="ORF">ZOSMA_2G01470</name>
</gene>
<dbReference type="InterPro" id="IPR003953">
    <property type="entry name" value="FAD-dep_OxRdtase_2_FAD-bd"/>
</dbReference>
<evidence type="ECO:0000256" key="13">
    <source>
        <dbReference type="PIRSR" id="PIRSR028937-1"/>
    </source>
</evidence>
<dbReference type="OMA" id="FECFVKE"/>
<dbReference type="Pfam" id="PF05199">
    <property type="entry name" value="GMC_oxred_C"/>
    <property type="match status" value="1"/>
</dbReference>
<evidence type="ECO:0000313" key="18">
    <source>
        <dbReference type="EMBL" id="KMZ66135.1"/>
    </source>
</evidence>
<evidence type="ECO:0000259" key="16">
    <source>
        <dbReference type="Pfam" id="PF00890"/>
    </source>
</evidence>
<dbReference type="InterPro" id="IPR000172">
    <property type="entry name" value="GMC_OxRdtase_N"/>
</dbReference>
<accession>A0A0K9PD64</accession>
<dbReference type="SUPFAM" id="SSF51905">
    <property type="entry name" value="FAD/NAD(P)-binding domain"/>
    <property type="match status" value="1"/>
</dbReference>
<dbReference type="PANTHER" id="PTHR46056">
    <property type="entry name" value="LONG-CHAIN-ALCOHOL OXIDASE"/>
    <property type="match status" value="1"/>
</dbReference>
<dbReference type="EMBL" id="LFYR01000981">
    <property type="protein sequence ID" value="KMZ66135.1"/>
    <property type="molecule type" value="Genomic_DNA"/>
</dbReference>
<evidence type="ECO:0000256" key="5">
    <source>
        <dbReference type="ARBA" id="ARBA00013125"/>
    </source>
</evidence>
<evidence type="ECO:0000256" key="8">
    <source>
        <dbReference type="ARBA" id="ARBA00022827"/>
    </source>
</evidence>
<dbReference type="GO" id="GO:0046577">
    <property type="term" value="F:long-chain-alcohol oxidase activity"/>
    <property type="evidence" value="ECO:0007669"/>
    <property type="project" value="UniProtKB-EC"/>
</dbReference>
<dbReference type="Proteomes" id="UP000036987">
    <property type="component" value="Unassembled WGS sequence"/>
</dbReference>
<evidence type="ECO:0000256" key="3">
    <source>
        <dbReference type="ARBA" id="ARBA00004370"/>
    </source>
</evidence>
<comment type="similarity">
    <text evidence="4 12">Belongs to the GMC oxidoreductase family.</text>
</comment>
<evidence type="ECO:0000256" key="10">
    <source>
        <dbReference type="ARBA" id="ARBA00023002"/>
    </source>
</evidence>